<accession>A0A0E9RFN7</accession>
<reference evidence="1" key="1">
    <citation type="submission" date="2014-11" db="EMBL/GenBank/DDBJ databases">
        <authorList>
            <person name="Amaro Gonzalez C."/>
        </authorList>
    </citation>
    <scope>NUCLEOTIDE SEQUENCE</scope>
</reference>
<name>A0A0E9RFN7_ANGAN</name>
<dbReference type="AlphaFoldDB" id="A0A0E9RFN7"/>
<protein>
    <submittedName>
        <fullName evidence="1">Uncharacterized protein</fullName>
    </submittedName>
</protein>
<organism evidence="1">
    <name type="scientific">Anguilla anguilla</name>
    <name type="common">European freshwater eel</name>
    <name type="synonym">Muraena anguilla</name>
    <dbReference type="NCBI Taxonomy" id="7936"/>
    <lineage>
        <taxon>Eukaryota</taxon>
        <taxon>Metazoa</taxon>
        <taxon>Chordata</taxon>
        <taxon>Craniata</taxon>
        <taxon>Vertebrata</taxon>
        <taxon>Euteleostomi</taxon>
        <taxon>Actinopterygii</taxon>
        <taxon>Neopterygii</taxon>
        <taxon>Teleostei</taxon>
        <taxon>Anguilliformes</taxon>
        <taxon>Anguillidae</taxon>
        <taxon>Anguilla</taxon>
    </lineage>
</organism>
<sequence length="45" mass="5462">MKLYFNNNSICYNNDQKSQRWIGVVSVNEYFCILTCHHRHNPFIN</sequence>
<dbReference type="EMBL" id="GBXM01080683">
    <property type="protein sequence ID" value="JAH27894.1"/>
    <property type="molecule type" value="Transcribed_RNA"/>
</dbReference>
<reference evidence="1" key="2">
    <citation type="journal article" date="2015" name="Fish Shellfish Immunol.">
        <title>Early steps in the European eel (Anguilla anguilla)-Vibrio vulnificus interaction in the gills: Role of the RtxA13 toxin.</title>
        <authorList>
            <person name="Callol A."/>
            <person name="Pajuelo D."/>
            <person name="Ebbesson L."/>
            <person name="Teles M."/>
            <person name="MacKenzie S."/>
            <person name="Amaro C."/>
        </authorList>
    </citation>
    <scope>NUCLEOTIDE SEQUENCE</scope>
</reference>
<proteinExistence type="predicted"/>
<evidence type="ECO:0000313" key="1">
    <source>
        <dbReference type="EMBL" id="JAH27894.1"/>
    </source>
</evidence>